<dbReference type="Pfam" id="PF00072">
    <property type="entry name" value="Response_reg"/>
    <property type="match status" value="1"/>
</dbReference>
<keyword evidence="15" id="KW-1185">Reference proteome</keyword>
<keyword evidence="4" id="KW-0805">Transcription regulation</keyword>
<feature type="region of interest" description="Disordered" evidence="10">
    <location>
        <begin position="341"/>
        <end position="380"/>
    </location>
</feature>
<dbReference type="InterPro" id="IPR001789">
    <property type="entry name" value="Sig_transdc_resp-reg_receiver"/>
</dbReference>
<dbReference type="InterPro" id="IPR011006">
    <property type="entry name" value="CheY-like_superfamily"/>
</dbReference>
<keyword evidence="5" id="KW-0090">Biological rhythms</keyword>
<keyword evidence="11" id="KW-0812">Transmembrane</keyword>
<dbReference type="PROSITE" id="PS50110">
    <property type="entry name" value="RESPONSE_REGULATORY"/>
    <property type="match status" value="1"/>
</dbReference>
<feature type="transmembrane region" description="Helical" evidence="11">
    <location>
        <begin position="649"/>
        <end position="669"/>
    </location>
</feature>
<dbReference type="Pfam" id="PF06203">
    <property type="entry name" value="CCT"/>
    <property type="match status" value="1"/>
</dbReference>
<accession>A0ABR2RLM3</accession>
<evidence type="ECO:0000256" key="1">
    <source>
        <dbReference type="ARBA" id="ARBA00004123"/>
    </source>
</evidence>
<feature type="domain" description="Response regulatory" evidence="12">
    <location>
        <begin position="39"/>
        <end position="158"/>
    </location>
</feature>
<dbReference type="InterPro" id="IPR045279">
    <property type="entry name" value="ARR-like"/>
</dbReference>
<evidence type="ECO:0000256" key="5">
    <source>
        <dbReference type="ARBA" id="ARBA00023108"/>
    </source>
</evidence>
<feature type="domain" description="CCT" evidence="13">
    <location>
        <begin position="533"/>
        <end position="575"/>
    </location>
</feature>
<evidence type="ECO:0000259" key="12">
    <source>
        <dbReference type="PROSITE" id="PS50110"/>
    </source>
</evidence>
<dbReference type="PANTHER" id="PTHR43874">
    <property type="entry name" value="TWO-COMPONENT RESPONSE REGULATOR"/>
    <property type="match status" value="1"/>
</dbReference>
<dbReference type="SMART" id="SM00448">
    <property type="entry name" value="REC"/>
    <property type="match status" value="1"/>
</dbReference>
<evidence type="ECO:0000256" key="2">
    <source>
        <dbReference type="ARBA" id="ARBA00010330"/>
    </source>
</evidence>
<evidence type="ECO:0000313" key="14">
    <source>
        <dbReference type="EMBL" id="KAK9013689.1"/>
    </source>
</evidence>
<keyword evidence="6" id="KW-0804">Transcription</keyword>
<sequence length="830" mass="91361">MEVDVEIGNNYKKKKEEEENDESSGVVLWEKFLPRMVLRVLLVEADDSTRQIIAALLRKCSYRVVAAVPDGLMAWETLKDRPHNIDLILTEVELPSISGFALLTLIMEHDICKNIPVIMMSSRDSITTVLKCMLKGAADFLIKPVRRNELKNLWQHVWRRHMLASGGVPLKLPATENNVETNAGSESSQFSDYGSSTQKNKEESDTKGLSEGKCTSANLSDTGREQQGNVVKMGQESIRNGCQVEGISDKPFILENSNRLVKVREAAHCSEACESDASKLEENSAFIKGTTHDGGVGQQSNRGNANATIEAGCNDELVKPPIGAIDLIGSFDNRPKGTFALSSASDGTDNEFSPELELSLRRSCSSSSKNQGSSERPMLNHSNASAFSRYNNIKSSQGGFSSPAGNLDALKEDDGISKLDLESNGDTSQPYVVPISDSKENLTNPVTGQLELIVPSTQPGLMNVPGGRMDDMHTGCNVFPRVYYEQSNPPLECSSDPAERPEYFPIPVSTSAPTNPDVHDPEQGMDTHRSSQREAALTKFRLKRKDRCFEKKVRYQSRKRLAEQRPRGRRNAGVFTWWMKQGHGPLWPNAMHAERKASHGFISCSYQNQPPQGPPSPQQPPSNMGEGKPLKYNCPAHDQASSARRSCCLLIFIFLLLAGATVLTVWLVYRPHKPRFVVTGAAIYELNATSQPFISTSMQFTIVTRNPNKRVSISYSKLQAYVSYRNQQITPPVDLPPLHLETKSTVSMSPVLGSGMVPASAEVVNGLMIDETYGVVAMKVMLLGKLRWKAGAIRTLKYGFYVRCDVWVGLKKGVAGPVPLLGAPPCKVDI</sequence>
<comment type="subcellular location">
    <subcellularLocation>
        <location evidence="1 9">Nucleus</location>
    </subcellularLocation>
</comment>
<keyword evidence="11" id="KW-1133">Transmembrane helix</keyword>
<feature type="compositionally biased region" description="Low complexity" evidence="10">
    <location>
        <begin position="355"/>
        <end position="376"/>
    </location>
</feature>
<feature type="region of interest" description="Disordered" evidence="10">
    <location>
        <begin position="510"/>
        <end position="539"/>
    </location>
</feature>
<feature type="compositionally biased region" description="Pro residues" evidence="10">
    <location>
        <begin position="611"/>
        <end position="620"/>
    </location>
</feature>
<evidence type="ECO:0000256" key="6">
    <source>
        <dbReference type="ARBA" id="ARBA00023163"/>
    </source>
</evidence>
<dbReference type="PANTHER" id="PTHR43874:SF146">
    <property type="entry name" value="TWO-COMPONENT RESPONSE REGULATOR-LIKE APRR9"/>
    <property type="match status" value="1"/>
</dbReference>
<feature type="region of interest" description="Disordered" evidence="10">
    <location>
        <begin position="179"/>
        <end position="227"/>
    </location>
</feature>
<feature type="compositionally biased region" description="Polar residues" evidence="10">
    <location>
        <begin position="179"/>
        <end position="198"/>
    </location>
</feature>
<comment type="similarity">
    <text evidence="2">Belongs to the ARR-like family.</text>
</comment>
<evidence type="ECO:0000256" key="10">
    <source>
        <dbReference type="SAM" id="MobiDB-lite"/>
    </source>
</evidence>
<evidence type="ECO:0008006" key="16">
    <source>
        <dbReference type="Google" id="ProtNLM"/>
    </source>
</evidence>
<proteinExistence type="inferred from homology"/>
<comment type="caution">
    <text evidence="14">The sequence shown here is derived from an EMBL/GenBank/DDBJ whole genome shotgun (WGS) entry which is preliminary data.</text>
</comment>
<evidence type="ECO:0000256" key="9">
    <source>
        <dbReference type="PROSITE-ProRule" id="PRU00357"/>
    </source>
</evidence>
<evidence type="ECO:0000256" key="8">
    <source>
        <dbReference type="PROSITE-ProRule" id="PRU00169"/>
    </source>
</evidence>
<dbReference type="PROSITE" id="PS51017">
    <property type="entry name" value="CCT"/>
    <property type="match status" value="1"/>
</dbReference>
<evidence type="ECO:0000256" key="7">
    <source>
        <dbReference type="ARBA" id="ARBA00023242"/>
    </source>
</evidence>
<evidence type="ECO:0000313" key="15">
    <source>
        <dbReference type="Proteomes" id="UP001396334"/>
    </source>
</evidence>
<protein>
    <recommendedName>
        <fullName evidence="16">Response regulatory domain-containing protein</fullName>
    </recommendedName>
</protein>
<evidence type="ECO:0000256" key="11">
    <source>
        <dbReference type="SAM" id="Phobius"/>
    </source>
</evidence>
<feature type="region of interest" description="Disordered" evidence="10">
    <location>
        <begin position="603"/>
        <end position="630"/>
    </location>
</feature>
<evidence type="ECO:0000259" key="13">
    <source>
        <dbReference type="PROSITE" id="PS51017"/>
    </source>
</evidence>
<keyword evidence="11" id="KW-0472">Membrane</keyword>
<dbReference type="EMBL" id="JBBPBN010000022">
    <property type="protein sequence ID" value="KAK9013689.1"/>
    <property type="molecule type" value="Genomic_DNA"/>
</dbReference>
<reference evidence="14 15" key="1">
    <citation type="journal article" date="2024" name="G3 (Bethesda)">
        <title>Genome assembly of Hibiscus sabdariffa L. provides insights into metabolisms of medicinal natural products.</title>
        <authorList>
            <person name="Kim T."/>
        </authorList>
    </citation>
    <scope>NUCLEOTIDE SEQUENCE [LARGE SCALE GENOMIC DNA]</scope>
    <source>
        <strain evidence="14">TK-2024</strain>
        <tissue evidence="14">Old leaves</tissue>
    </source>
</reference>
<feature type="compositionally biased region" description="Polar residues" evidence="10">
    <location>
        <begin position="213"/>
        <end position="227"/>
    </location>
</feature>
<dbReference type="CDD" id="cd17582">
    <property type="entry name" value="psREC_PRR"/>
    <property type="match status" value="1"/>
</dbReference>
<keyword evidence="3" id="KW-0902">Two-component regulatory system</keyword>
<dbReference type="InterPro" id="IPR010402">
    <property type="entry name" value="CCT_domain"/>
</dbReference>
<gene>
    <name evidence="14" type="ORF">V6N11_041688</name>
</gene>
<dbReference type="Gene3D" id="3.40.50.2300">
    <property type="match status" value="1"/>
</dbReference>
<dbReference type="SUPFAM" id="SSF52172">
    <property type="entry name" value="CheY-like"/>
    <property type="match status" value="1"/>
</dbReference>
<dbReference type="Proteomes" id="UP001396334">
    <property type="component" value="Unassembled WGS sequence"/>
</dbReference>
<feature type="compositionally biased region" description="Basic and acidic residues" evidence="10">
    <location>
        <begin position="199"/>
        <end position="210"/>
    </location>
</feature>
<evidence type="ECO:0000256" key="3">
    <source>
        <dbReference type="ARBA" id="ARBA00023012"/>
    </source>
</evidence>
<feature type="compositionally biased region" description="Basic and acidic residues" evidence="10">
    <location>
        <begin position="517"/>
        <end position="532"/>
    </location>
</feature>
<name>A0ABR2RLM3_9ROSI</name>
<comment type="caution">
    <text evidence="8">Lacks conserved residue(s) required for the propagation of feature annotation.</text>
</comment>
<evidence type="ECO:0000256" key="4">
    <source>
        <dbReference type="ARBA" id="ARBA00023015"/>
    </source>
</evidence>
<keyword evidence="7 9" id="KW-0539">Nucleus</keyword>
<feature type="region of interest" description="Disordered" evidence="10">
    <location>
        <begin position="418"/>
        <end position="440"/>
    </location>
</feature>
<organism evidence="14 15">
    <name type="scientific">Hibiscus sabdariffa</name>
    <name type="common">roselle</name>
    <dbReference type="NCBI Taxonomy" id="183260"/>
    <lineage>
        <taxon>Eukaryota</taxon>
        <taxon>Viridiplantae</taxon>
        <taxon>Streptophyta</taxon>
        <taxon>Embryophyta</taxon>
        <taxon>Tracheophyta</taxon>
        <taxon>Spermatophyta</taxon>
        <taxon>Magnoliopsida</taxon>
        <taxon>eudicotyledons</taxon>
        <taxon>Gunneridae</taxon>
        <taxon>Pentapetalae</taxon>
        <taxon>rosids</taxon>
        <taxon>malvids</taxon>
        <taxon>Malvales</taxon>
        <taxon>Malvaceae</taxon>
        <taxon>Malvoideae</taxon>
        <taxon>Hibiscus</taxon>
    </lineage>
</organism>